<evidence type="ECO:0000259" key="9">
    <source>
        <dbReference type="PROSITE" id="PS50280"/>
    </source>
</evidence>
<keyword evidence="13" id="KW-1185">Reference proteome</keyword>
<protein>
    <recommendedName>
        <fullName evidence="14">SET domain-containing protein</fullName>
    </recommendedName>
</protein>
<evidence type="ECO:0008006" key="14">
    <source>
        <dbReference type="Google" id="ProtNLM"/>
    </source>
</evidence>
<reference evidence="12" key="1">
    <citation type="journal article" date="2020" name="Stud. Mycol.">
        <title>101 Dothideomycetes genomes: a test case for predicting lifestyles and emergence of pathogens.</title>
        <authorList>
            <person name="Haridas S."/>
            <person name="Albert R."/>
            <person name="Binder M."/>
            <person name="Bloem J."/>
            <person name="Labutti K."/>
            <person name="Salamov A."/>
            <person name="Andreopoulos B."/>
            <person name="Baker S."/>
            <person name="Barry K."/>
            <person name="Bills G."/>
            <person name="Bluhm B."/>
            <person name="Cannon C."/>
            <person name="Castanera R."/>
            <person name="Culley D."/>
            <person name="Daum C."/>
            <person name="Ezra D."/>
            <person name="Gonzalez J."/>
            <person name="Henrissat B."/>
            <person name="Kuo A."/>
            <person name="Liang C."/>
            <person name="Lipzen A."/>
            <person name="Lutzoni F."/>
            <person name="Magnuson J."/>
            <person name="Mondo S."/>
            <person name="Nolan M."/>
            <person name="Ohm R."/>
            <person name="Pangilinan J."/>
            <person name="Park H.-J."/>
            <person name="Ramirez L."/>
            <person name="Alfaro M."/>
            <person name="Sun H."/>
            <person name="Tritt A."/>
            <person name="Yoshinaga Y."/>
            <person name="Zwiers L.-H."/>
            <person name="Turgeon B."/>
            <person name="Goodwin S."/>
            <person name="Spatafora J."/>
            <person name="Crous P."/>
            <person name="Grigoriev I."/>
        </authorList>
    </citation>
    <scope>NUCLEOTIDE SEQUENCE</scope>
    <source>
        <strain evidence="12">CBS 121167</strain>
    </source>
</reference>
<feature type="compositionally biased region" description="Polar residues" evidence="8">
    <location>
        <begin position="798"/>
        <end position="825"/>
    </location>
</feature>
<feature type="region of interest" description="Disordered" evidence="8">
    <location>
        <begin position="649"/>
        <end position="825"/>
    </location>
</feature>
<dbReference type="GO" id="GO:0005694">
    <property type="term" value="C:chromosome"/>
    <property type="evidence" value="ECO:0007669"/>
    <property type="project" value="UniProtKB-SubCell"/>
</dbReference>
<name>A0A6A6BRC0_9PEZI</name>
<dbReference type="InterPro" id="IPR003616">
    <property type="entry name" value="Post-SET_dom"/>
</dbReference>
<dbReference type="PANTHER" id="PTHR22884">
    <property type="entry name" value="SET DOMAIN PROTEINS"/>
    <property type="match status" value="1"/>
</dbReference>
<dbReference type="SUPFAM" id="SSF82199">
    <property type="entry name" value="SET domain"/>
    <property type="match status" value="1"/>
</dbReference>
<evidence type="ECO:0000256" key="6">
    <source>
        <dbReference type="ARBA" id="ARBA00022691"/>
    </source>
</evidence>
<dbReference type="SMART" id="SM00508">
    <property type="entry name" value="PostSET"/>
    <property type="match status" value="1"/>
</dbReference>
<evidence type="ECO:0000256" key="5">
    <source>
        <dbReference type="ARBA" id="ARBA00022679"/>
    </source>
</evidence>
<feature type="domain" description="SET" evidence="9">
    <location>
        <begin position="453"/>
        <end position="568"/>
    </location>
</feature>
<sequence>MATATKRASSPQSDSSTLSCINVAASSSAASPAASTPPTSHDDDAQSDKSEAQKPVAMQHEPEPLRRVSSRARASIPTYNDKELAGTRIHTPTKYTDGTYIRKTGKGPVELINKPPVPSASTRRPAHKRLSALSSEWTTEPERAADTNANDEQQHNHNDDNEDNEDDDDDSERIPRRQSRRVTGAPTLTRSLSERAPRNAIRGRETAQMIRRAREAIMGKKGALRSGGTLVRSKSEGPAAKRRRLTDSAPPTPEPPRDTELKKLLYRGTRKPWLNAGKFYNTGQDDVLESKITVPKSKSKTTEGDGASRRNEILPLPMFTMAEKLDLHPKKKVSEAKRPFEPFQLPFDVFCPLPREARVKWKELRKNEYKGEDAQEQKNRAREASKKAKAMEASVCTCTERCDRDACFNSSLFFECDDRSCKVGPHCGNRQFAELRKRHKDDSHGKYYKAYNVGVEIIETKDRGNGVRAMRTFEKDQIVVEYVGEIITQQESDRRMREEYKDHKCFYLMNFYDKLIIDGFRGNIARFVNHSCEPNCRMEKWYVNGEQRMALFANRPVMTGEELTWHYNFESYGQDQPCYCGSANCAGVIGRQVKNKVNNTAGTKRKSSDDAEDRPANKKQRLNNLAATASSKTRNVLAKAKEGLKDLIGSKPTSVAEKKGRDERAARRSLASTGSRKTRSSGKFSPPERSATTVLKRLREQSRNSGSPGKGRSAPRKQLTYAEQLVKVTAEALDLATDESEEDDSEDEHEQEQDEIEEPSASSTPATAAQSSKKRAERTPASPKSSSKQTPSSTSSSNRAGRQNSSAVAKTTTTPASVTKSLNLKQSTLSFLPLGLGLNKNKAAAATTVAMQKVVETATGADKKGRLSSAAAAAAKSRA</sequence>
<dbReference type="PROSITE" id="PS50280">
    <property type="entry name" value="SET"/>
    <property type="match status" value="1"/>
</dbReference>
<feature type="compositionally biased region" description="Low complexity" evidence="8">
    <location>
        <begin position="782"/>
        <end position="797"/>
    </location>
</feature>
<dbReference type="Gene3D" id="2.170.270.10">
    <property type="entry name" value="SET domain"/>
    <property type="match status" value="1"/>
</dbReference>
<dbReference type="PROSITE" id="PS50868">
    <property type="entry name" value="POST_SET"/>
    <property type="match status" value="1"/>
</dbReference>
<evidence type="ECO:0000256" key="2">
    <source>
        <dbReference type="ARBA" id="ARBA00004286"/>
    </source>
</evidence>
<dbReference type="Pfam" id="PF00856">
    <property type="entry name" value="SET"/>
    <property type="match status" value="1"/>
</dbReference>
<feature type="region of interest" description="Disordered" evidence="8">
    <location>
        <begin position="859"/>
        <end position="879"/>
    </location>
</feature>
<feature type="compositionally biased region" description="Low complexity" evidence="8">
    <location>
        <begin position="25"/>
        <end position="39"/>
    </location>
</feature>
<evidence type="ECO:0000256" key="7">
    <source>
        <dbReference type="ARBA" id="ARBA00023242"/>
    </source>
</evidence>
<proteinExistence type="predicted"/>
<comment type="subcellular location">
    <subcellularLocation>
        <location evidence="2">Chromosome</location>
    </subcellularLocation>
    <subcellularLocation>
        <location evidence="1">Nucleus</location>
    </subcellularLocation>
</comment>
<keyword evidence="4" id="KW-0489">Methyltransferase</keyword>
<evidence type="ECO:0000313" key="13">
    <source>
        <dbReference type="Proteomes" id="UP000799438"/>
    </source>
</evidence>
<dbReference type="GO" id="GO:0005634">
    <property type="term" value="C:nucleus"/>
    <property type="evidence" value="ECO:0007669"/>
    <property type="project" value="UniProtKB-SubCell"/>
</dbReference>
<feature type="compositionally biased region" description="Low complexity" evidence="8">
    <location>
        <begin position="759"/>
        <end position="771"/>
    </location>
</feature>
<dbReference type="RefSeq" id="XP_033402027.1">
    <property type="nucleotide sequence ID" value="XM_033541756.1"/>
</dbReference>
<dbReference type="InterPro" id="IPR001214">
    <property type="entry name" value="SET_dom"/>
</dbReference>
<keyword evidence="7" id="KW-0539">Nucleus</keyword>
<evidence type="ECO:0000259" key="10">
    <source>
        <dbReference type="PROSITE" id="PS50868"/>
    </source>
</evidence>
<feature type="domain" description="Post-SET" evidence="10">
    <location>
        <begin position="574"/>
        <end position="590"/>
    </location>
</feature>
<feature type="compositionally biased region" description="Acidic residues" evidence="8">
    <location>
        <begin position="736"/>
        <end position="758"/>
    </location>
</feature>
<keyword evidence="3" id="KW-0158">Chromosome</keyword>
<dbReference type="Proteomes" id="UP000799438">
    <property type="component" value="Unassembled WGS sequence"/>
</dbReference>
<accession>A0A6A6BRC0</accession>
<dbReference type="InterPro" id="IPR046341">
    <property type="entry name" value="SET_dom_sf"/>
</dbReference>
<evidence type="ECO:0000256" key="3">
    <source>
        <dbReference type="ARBA" id="ARBA00022454"/>
    </source>
</evidence>
<dbReference type="InterPro" id="IPR006560">
    <property type="entry name" value="AWS_dom"/>
</dbReference>
<evidence type="ECO:0000256" key="8">
    <source>
        <dbReference type="SAM" id="MobiDB-lite"/>
    </source>
</evidence>
<feature type="domain" description="AWS" evidence="11">
    <location>
        <begin position="391"/>
        <end position="436"/>
    </location>
</feature>
<dbReference type="InterPro" id="IPR050777">
    <property type="entry name" value="SET2_Histone-Lys_MeTrsfase"/>
</dbReference>
<feature type="compositionally biased region" description="Low complexity" evidence="8">
    <location>
        <begin position="868"/>
        <end position="879"/>
    </location>
</feature>
<keyword evidence="5" id="KW-0808">Transferase</keyword>
<keyword evidence="6" id="KW-0949">S-adenosyl-L-methionine</keyword>
<feature type="compositionally biased region" description="Basic and acidic residues" evidence="8">
    <location>
        <begin position="192"/>
        <end position="205"/>
    </location>
</feature>
<feature type="compositionally biased region" description="Acidic residues" evidence="8">
    <location>
        <begin position="160"/>
        <end position="171"/>
    </location>
</feature>
<dbReference type="GO" id="GO:0032259">
    <property type="term" value="P:methylation"/>
    <property type="evidence" value="ECO:0007669"/>
    <property type="project" value="UniProtKB-KW"/>
</dbReference>
<feature type="compositionally biased region" description="Basic and acidic residues" evidence="8">
    <location>
        <begin position="40"/>
        <end position="52"/>
    </location>
</feature>
<dbReference type="SMART" id="SM00317">
    <property type="entry name" value="SET"/>
    <property type="match status" value="1"/>
</dbReference>
<feature type="compositionally biased region" description="Basic and acidic residues" evidence="8">
    <location>
        <begin position="656"/>
        <end position="666"/>
    </location>
</feature>
<dbReference type="AlphaFoldDB" id="A0A6A6BRC0"/>
<feature type="region of interest" description="Disordered" evidence="8">
    <location>
        <begin position="597"/>
        <end position="620"/>
    </location>
</feature>
<dbReference type="EMBL" id="ML995476">
    <property type="protein sequence ID" value="KAF2146318.1"/>
    <property type="molecule type" value="Genomic_DNA"/>
</dbReference>
<dbReference type="OrthoDB" id="422362at2759"/>
<dbReference type="PROSITE" id="PS51215">
    <property type="entry name" value="AWS"/>
    <property type="match status" value="1"/>
</dbReference>
<dbReference type="GO" id="GO:0042054">
    <property type="term" value="F:histone methyltransferase activity"/>
    <property type="evidence" value="ECO:0007669"/>
    <property type="project" value="InterPro"/>
</dbReference>
<evidence type="ECO:0000256" key="1">
    <source>
        <dbReference type="ARBA" id="ARBA00004123"/>
    </source>
</evidence>
<feature type="compositionally biased region" description="Basic and acidic residues" evidence="8">
    <location>
        <begin position="606"/>
        <end position="616"/>
    </location>
</feature>
<organism evidence="12 13">
    <name type="scientific">Aplosporella prunicola CBS 121167</name>
    <dbReference type="NCBI Taxonomy" id="1176127"/>
    <lineage>
        <taxon>Eukaryota</taxon>
        <taxon>Fungi</taxon>
        <taxon>Dikarya</taxon>
        <taxon>Ascomycota</taxon>
        <taxon>Pezizomycotina</taxon>
        <taxon>Dothideomycetes</taxon>
        <taxon>Dothideomycetes incertae sedis</taxon>
        <taxon>Botryosphaeriales</taxon>
        <taxon>Aplosporellaceae</taxon>
        <taxon>Aplosporella</taxon>
    </lineage>
</organism>
<evidence type="ECO:0000259" key="11">
    <source>
        <dbReference type="PROSITE" id="PS51215"/>
    </source>
</evidence>
<evidence type="ECO:0000256" key="4">
    <source>
        <dbReference type="ARBA" id="ARBA00022603"/>
    </source>
</evidence>
<evidence type="ECO:0000313" key="12">
    <source>
        <dbReference type="EMBL" id="KAF2146318.1"/>
    </source>
</evidence>
<feature type="region of interest" description="Disordered" evidence="8">
    <location>
        <begin position="25"/>
        <end position="259"/>
    </location>
</feature>
<dbReference type="GeneID" id="54299253"/>
<gene>
    <name evidence="12" type="ORF">K452DRAFT_294892</name>
</gene>